<evidence type="ECO:0000256" key="1">
    <source>
        <dbReference type="ARBA" id="ARBA00004141"/>
    </source>
</evidence>
<sequence length="591" mass="65726">MTTLDYLSVPHAAARLHNQSQSPSLSIRPAAKIRTSLPQPPPQSAAESPISPPSSAFNLLPQILLSSSLPSDSLAANDHNQKRKQTSNRLLSNKDPLSIPLTSVNFKRFVERVGPIFWLQDRVEEILFWRRGKRLTGSWLAAYAFFCYFPRLVFALPHIILVAIIVASVHYPTPKSTSPPLSFTVPAPAADTPSAAESPLPGPVTEESVDWQANIQAIQNLMGFYADVHATTIPYLAHLSLSPNNSDLSSPKHPYTLPLLTMLILSLPPLVFLVTSSYFPARLVCFLCVACPVILLNPELGRWMSQSVRLFIYLRPDLSSPSIRLLIPPMIQKLSSRIFYMSSPSQLVIDAYTLTILRKRLKMKLQRSIDDNNLADEVWNSEMREVELWENERLNPSATVLPSSKGISSSPTSLKIALPPVSAKDEGTSPGEKKVNQSPARPPPLPQQHQRSRSTFFGTASFTNNGWSKMNLKADERAPWTRGRDGWSGVAGSGNDSDGTVSSNLTFSLGPNWEFVPTEVWRADLVGAWVKESEDEDDDAQVRSVLGADENGWVYTNDIWLVPADHVYSGAVTRRRRWVRRIWYNARASES</sequence>
<dbReference type="InterPro" id="IPR006614">
    <property type="entry name" value="Peroxin/Ferlin"/>
</dbReference>
<dbReference type="PANTHER" id="PTHR28304:SF2">
    <property type="entry name" value="PEROXISOMAL MEMBRANE PROTEIN PEX29"/>
    <property type="match status" value="1"/>
</dbReference>
<evidence type="ECO:0000313" key="8">
    <source>
        <dbReference type="EMBL" id="KAF5389201.1"/>
    </source>
</evidence>
<feature type="domain" description="Peroxin/Ferlin" evidence="7">
    <location>
        <begin position="552"/>
        <end position="585"/>
    </location>
</feature>
<feature type="region of interest" description="Disordered" evidence="5">
    <location>
        <begin position="476"/>
        <end position="499"/>
    </location>
</feature>
<evidence type="ECO:0000313" key="9">
    <source>
        <dbReference type="Proteomes" id="UP000518752"/>
    </source>
</evidence>
<evidence type="ECO:0000256" key="3">
    <source>
        <dbReference type="ARBA" id="ARBA00022989"/>
    </source>
</evidence>
<evidence type="ECO:0000256" key="4">
    <source>
        <dbReference type="ARBA" id="ARBA00023136"/>
    </source>
</evidence>
<dbReference type="GO" id="GO:0007031">
    <property type="term" value="P:peroxisome organization"/>
    <property type="evidence" value="ECO:0007669"/>
    <property type="project" value="TreeGrafter"/>
</dbReference>
<accession>A0A8H5HTX7</accession>
<gene>
    <name evidence="8" type="ORF">D9757_003387</name>
</gene>
<evidence type="ECO:0000259" key="7">
    <source>
        <dbReference type="SMART" id="SM00694"/>
    </source>
</evidence>
<dbReference type="Proteomes" id="UP000518752">
    <property type="component" value="Unassembled WGS sequence"/>
</dbReference>
<feature type="transmembrane region" description="Helical" evidence="6">
    <location>
        <begin position="281"/>
        <end position="298"/>
    </location>
</feature>
<dbReference type="OrthoDB" id="74314at2759"/>
<dbReference type="PANTHER" id="PTHR28304">
    <property type="entry name" value="PEROXISOMAL MEMBRANE PROTEIN PEX29"/>
    <property type="match status" value="1"/>
</dbReference>
<keyword evidence="3 6" id="KW-1133">Transmembrane helix</keyword>
<feature type="compositionally biased region" description="Low complexity" evidence="5">
    <location>
        <begin position="403"/>
        <end position="413"/>
    </location>
</feature>
<dbReference type="Pfam" id="PF06398">
    <property type="entry name" value="Pex24p"/>
    <property type="match status" value="2"/>
</dbReference>
<feature type="compositionally biased region" description="Basic and acidic residues" evidence="5">
    <location>
        <begin position="476"/>
        <end position="485"/>
    </location>
</feature>
<dbReference type="SMART" id="SM00694">
    <property type="entry name" value="DysFC"/>
    <property type="match status" value="1"/>
</dbReference>
<keyword evidence="2 6" id="KW-0812">Transmembrane</keyword>
<dbReference type="EMBL" id="JAACJN010000023">
    <property type="protein sequence ID" value="KAF5389201.1"/>
    <property type="molecule type" value="Genomic_DNA"/>
</dbReference>
<organism evidence="8 9">
    <name type="scientific">Collybiopsis confluens</name>
    <dbReference type="NCBI Taxonomy" id="2823264"/>
    <lineage>
        <taxon>Eukaryota</taxon>
        <taxon>Fungi</taxon>
        <taxon>Dikarya</taxon>
        <taxon>Basidiomycota</taxon>
        <taxon>Agaricomycotina</taxon>
        <taxon>Agaricomycetes</taxon>
        <taxon>Agaricomycetidae</taxon>
        <taxon>Agaricales</taxon>
        <taxon>Marasmiineae</taxon>
        <taxon>Omphalotaceae</taxon>
        <taxon>Collybiopsis</taxon>
    </lineage>
</organism>
<comment type="subcellular location">
    <subcellularLocation>
        <location evidence="1">Membrane</location>
        <topology evidence="1">Multi-pass membrane protein</topology>
    </subcellularLocation>
</comment>
<dbReference type="InterPro" id="IPR052816">
    <property type="entry name" value="Peroxisomal_Membrane_PEX28-32"/>
</dbReference>
<keyword evidence="9" id="KW-1185">Reference proteome</keyword>
<feature type="region of interest" description="Disordered" evidence="5">
    <location>
        <begin position="399"/>
        <end position="452"/>
    </location>
</feature>
<comment type="caution">
    <text evidence="8">The sequence shown here is derived from an EMBL/GenBank/DDBJ whole genome shotgun (WGS) entry which is preliminary data.</text>
</comment>
<proteinExistence type="predicted"/>
<dbReference type="GO" id="GO:0005778">
    <property type="term" value="C:peroxisomal membrane"/>
    <property type="evidence" value="ECO:0007669"/>
    <property type="project" value="UniProtKB-ARBA"/>
</dbReference>
<protein>
    <recommendedName>
        <fullName evidence="7">Peroxin/Ferlin domain-containing protein</fullName>
    </recommendedName>
</protein>
<reference evidence="8 9" key="1">
    <citation type="journal article" date="2020" name="ISME J.">
        <title>Uncovering the hidden diversity of litter-decomposition mechanisms in mushroom-forming fungi.</title>
        <authorList>
            <person name="Floudas D."/>
            <person name="Bentzer J."/>
            <person name="Ahren D."/>
            <person name="Johansson T."/>
            <person name="Persson P."/>
            <person name="Tunlid A."/>
        </authorList>
    </citation>
    <scope>NUCLEOTIDE SEQUENCE [LARGE SCALE GENOMIC DNA]</scope>
    <source>
        <strain evidence="8 9">CBS 406.79</strain>
    </source>
</reference>
<feature type="transmembrane region" description="Helical" evidence="6">
    <location>
        <begin position="140"/>
        <end position="171"/>
    </location>
</feature>
<keyword evidence="4 6" id="KW-0472">Membrane</keyword>
<dbReference type="InterPro" id="IPR010482">
    <property type="entry name" value="TECPR1-like_DysF"/>
</dbReference>
<evidence type="ECO:0000256" key="6">
    <source>
        <dbReference type="SAM" id="Phobius"/>
    </source>
</evidence>
<name>A0A8H5HTX7_9AGAR</name>
<evidence type="ECO:0000256" key="2">
    <source>
        <dbReference type="ARBA" id="ARBA00022692"/>
    </source>
</evidence>
<feature type="compositionally biased region" description="Basic and acidic residues" evidence="5">
    <location>
        <begin position="423"/>
        <end position="435"/>
    </location>
</feature>
<evidence type="ECO:0000256" key="5">
    <source>
        <dbReference type="SAM" id="MobiDB-lite"/>
    </source>
</evidence>
<feature type="transmembrane region" description="Helical" evidence="6">
    <location>
        <begin position="255"/>
        <end position="274"/>
    </location>
</feature>
<dbReference type="AlphaFoldDB" id="A0A8H5HTX7"/>